<gene>
    <name evidence="2" type="ORF">PNAL_LOCUS7613</name>
</gene>
<dbReference type="Pfam" id="PF13207">
    <property type="entry name" value="AAA_17"/>
    <property type="match status" value="1"/>
</dbReference>
<dbReference type="GO" id="GO:0000287">
    <property type="term" value="F:magnesium ion binding"/>
    <property type="evidence" value="ECO:0007669"/>
    <property type="project" value="TreeGrafter"/>
</dbReference>
<dbReference type="GO" id="GO:0006564">
    <property type="term" value="P:L-serine biosynthetic process"/>
    <property type="evidence" value="ECO:0007669"/>
    <property type="project" value="TreeGrafter"/>
</dbReference>
<dbReference type="Gene3D" id="3.40.50.1000">
    <property type="entry name" value="HAD superfamily/HAD-like"/>
    <property type="match status" value="1"/>
</dbReference>
<dbReference type="PANTHER" id="PTHR43344:SF20">
    <property type="entry name" value="URACIL PHOSPHORIBOSYLTRANSFERASE"/>
    <property type="match status" value="1"/>
</dbReference>
<dbReference type="EMBL" id="CAJVNV010000445">
    <property type="protein sequence ID" value="CAG8205130.1"/>
    <property type="molecule type" value="Genomic_DNA"/>
</dbReference>
<dbReference type="AlphaFoldDB" id="A0A9W4I2I1"/>
<accession>A0A9W4I2I1</accession>
<dbReference type="Pfam" id="PF12710">
    <property type="entry name" value="HAD"/>
    <property type="match status" value="1"/>
</dbReference>
<dbReference type="InterPro" id="IPR050582">
    <property type="entry name" value="HAD-like_SerB"/>
</dbReference>
<dbReference type="PANTHER" id="PTHR43344">
    <property type="entry name" value="PHOSPHOSERINE PHOSPHATASE"/>
    <property type="match status" value="1"/>
</dbReference>
<dbReference type="GO" id="GO:0036424">
    <property type="term" value="F:L-phosphoserine phosphatase activity"/>
    <property type="evidence" value="ECO:0007669"/>
    <property type="project" value="TreeGrafter"/>
</dbReference>
<reference evidence="2" key="1">
    <citation type="submission" date="2021-07" db="EMBL/GenBank/DDBJ databases">
        <authorList>
            <person name="Branca A.L. A."/>
        </authorList>
    </citation>
    <scope>NUCLEOTIDE SEQUENCE</scope>
</reference>
<dbReference type="InterPro" id="IPR023214">
    <property type="entry name" value="HAD_sf"/>
</dbReference>
<dbReference type="Pfam" id="PF14681">
    <property type="entry name" value="UPRTase"/>
    <property type="match status" value="1"/>
</dbReference>
<dbReference type="InterPro" id="IPR036412">
    <property type="entry name" value="HAD-like_sf"/>
</dbReference>
<dbReference type="CDD" id="cd06223">
    <property type="entry name" value="PRTases_typeI"/>
    <property type="match status" value="1"/>
</dbReference>
<evidence type="ECO:0000313" key="2">
    <source>
        <dbReference type="EMBL" id="CAG8205130.1"/>
    </source>
</evidence>
<name>A0A9W4I2I1_PENNA</name>
<dbReference type="SUPFAM" id="SSF56784">
    <property type="entry name" value="HAD-like"/>
    <property type="match status" value="1"/>
</dbReference>
<feature type="domain" description="Phosphoribosyltransferase" evidence="1">
    <location>
        <begin position="644"/>
        <end position="840"/>
    </location>
</feature>
<evidence type="ECO:0000313" key="3">
    <source>
        <dbReference type="Proteomes" id="UP001153461"/>
    </source>
</evidence>
<dbReference type="SUPFAM" id="SSF52540">
    <property type="entry name" value="P-loop containing nucleoside triphosphate hydrolases"/>
    <property type="match status" value="1"/>
</dbReference>
<dbReference type="Gene3D" id="3.40.50.2020">
    <property type="match status" value="1"/>
</dbReference>
<proteinExistence type="predicted"/>
<comment type="caution">
    <text evidence="2">The sequence shown here is derived from an EMBL/GenBank/DDBJ whole genome shotgun (WGS) entry which is preliminary data.</text>
</comment>
<dbReference type="OrthoDB" id="9976382at2759"/>
<dbReference type="Gene3D" id="3.40.50.300">
    <property type="entry name" value="P-loop containing nucleotide triphosphate hydrolases"/>
    <property type="match status" value="1"/>
</dbReference>
<organism evidence="2 3">
    <name type="scientific">Penicillium nalgiovense</name>
    <dbReference type="NCBI Taxonomy" id="60175"/>
    <lineage>
        <taxon>Eukaryota</taxon>
        <taxon>Fungi</taxon>
        <taxon>Dikarya</taxon>
        <taxon>Ascomycota</taxon>
        <taxon>Pezizomycotina</taxon>
        <taxon>Eurotiomycetes</taxon>
        <taxon>Eurotiomycetidae</taxon>
        <taxon>Eurotiales</taxon>
        <taxon>Aspergillaceae</taxon>
        <taxon>Penicillium</taxon>
    </lineage>
</organism>
<dbReference type="Proteomes" id="UP001153461">
    <property type="component" value="Unassembled WGS sequence"/>
</dbReference>
<dbReference type="InterPro" id="IPR029057">
    <property type="entry name" value="PRTase-like"/>
</dbReference>
<dbReference type="SUPFAM" id="SSF53271">
    <property type="entry name" value="PRTase-like"/>
    <property type="match status" value="1"/>
</dbReference>
<protein>
    <recommendedName>
        <fullName evidence="1">Phosphoribosyltransferase domain-containing protein</fullName>
    </recommendedName>
</protein>
<sequence length="844" mass="94481">MHSVAQVPIRLGQATLRLWLKSLNLPRQPQASWHRDRLREELQELRLAKTHFSRLSEASDIIFSITRAQYDGFASRRIPSLSGYQIAPIYVYMLAKFTSRWFFFKVAALICKEKHWNSIHEVVNPSKDEKVASVACRHIMDPEIFQRVSRGLRRPPPVLWLNGSDSHDLTSTCPASANCPRPVIIGLYGLPGSGKSFLLNILKCGLSHAEFSFYDGSQVIAAGTLGGLQAFQNLDEDDKDRVRDHAIRRIKQESSDSGRSAIVTGHAMFWAEDEVAGQLVYTPADLDTYTHILYLDVPAEEIAGYRSSDQKRSRPAVSIAHLIKWQQEEKKQLRHLCRSHDIIFTTITQRQISMGKIVPFIKDLKTHTDDLNSRLAQQRIDDFITTGSERPETVLVFDADKTLAPQDSGELFWELASIPSAEADERFPLKSLFSSPLRYSYTAFRQATFLCEEAIGDNKEYDDCCDKVALMIKLHSEILDLLHLVSGQTHVRALVLTCGLRRVWEKVLKRGRLAKTVTVIGGGRSSDALVMTPALKAALVTRLRDVHGSYVWAFGDSPLDVEMLQAANQAIVVTGDKALRSTSMDEALTSSIGKAGFRPRQAVLPSNATARLDASRLPLVQLTDQFFVESLFVRRQSLHLLHATDRFAAKLLMTPMRDAAISGPALRDAHSQVGWYLATEFCTRILGVETCNIAHVQGHQTDGYRILHEKETLIVPLMRGGEPMALGVSKALPRAMFLHAKNPGDIQHKHLQGRETIFLVDSVVNTGQSILEFVQHIRSLHASIRIIVVAGVIQAKSVSTSRIAQELSRFRRLSFVALRLSNNQFTGKGPTDTGHRLFNTMHLD</sequence>
<dbReference type="GO" id="GO:0005737">
    <property type="term" value="C:cytoplasm"/>
    <property type="evidence" value="ECO:0007669"/>
    <property type="project" value="TreeGrafter"/>
</dbReference>
<dbReference type="InterPro" id="IPR000836">
    <property type="entry name" value="PRTase_dom"/>
</dbReference>
<dbReference type="InterPro" id="IPR027417">
    <property type="entry name" value="P-loop_NTPase"/>
</dbReference>
<evidence type="ECO:0000259" key="1">
    <source>
        <dbReference type="Pfam" id="PF14681"/>
    </source>
</evidence>